<dbReference type="InterPro" id="IPR006464">
    <property type="entry name" value="AcTrfase_RimI/Ard1"/>
</dbReference>
<dbReference type="PANTHER" id="PTHR43617:SF35">
    <property type="entry name" value="[RIBOSOMAL PROTEIN BS18]-ALANINE N-ACETYLTRANSFERASE"/>
    <property type="match status" value="1"/>
</dbReference>
<dbReference type="GO" id="GO:0005840">
    <property type="term" value="C:ribosome"/>
    <property type="evidence" value="ECO:0007669"/>
    <property type="project" value="UniProtKB-KW"/>
</dbReference>
<gene>
    <name evidence="3" type="primary">rimI</name>
    <name evidence="3" type="ORF">M3N55_10360</name>
</gene>
<dbReference type="SUPFAM" id="SSF55729">
    <property type="entry name" value="Acyl-CoA N-acyltransferases (Nat)"/>
    <property type="match status" value="1"/>
</dbReference>
<keyword evidence="1" id="KW-0963">Cytoplasm</keyword>
<keyword evidence="3" id="KW-0687">Ribonucleoprotein</keyword>
<dbReference type="PANTHER" id="PTHR43617">
    <property type="entry name" value="L-AMINO ACID N-ACETYLTRANSFERASE"/>
    <property type="match status" value="1"/>
</dbReference>
<dbReference type="Proteomes" id="UP001202550">
    <property type="component" value="Unassembled WGS sequence"/>
</dbReference>
<dbReference type="RefSeq" id="WP_249058568.1">
    <property type="nucleotide sequence ID" value="NZ_JALZWP010000009.1"/>
</dbReference>
<feature type="domain" description="N-acetyltransferase" evidence="2">
    <location>
        <begin position="1"/>
        <end position="136"/>
    </location>
</feature>
<keyword evidence="3" id="KW-0012">Acyltransferase</keyword>
<dbReference type="GO" id="GO:0008999">
    <property type="term" value="F:protein-N-terminal-alanine acetyltransferase activity"/>
    <property type="evidence" value="ECO:0007669"/>
    <property type="project" value="UniProtKB-EC"/>
</dbReference>
<comment type="similarity">
    <text evidence="1">Belongs to the acetyltransferase family. RimI subfamily.</text>
</comment>
<dbReference type="EMBL" id="JALZWP010000009">
    <property type="protein sequence ID" value="MCL1629134.1"/>
    <property type="molecule type" value="Genomic_DNA"/>
</dbReference>
<comment type="catalytic activity">
    <reaction evidence="1">
        <text>N-terminal L-alanyl-[ribosomal protein bS18] + acetyl-CoA = N-terminal N(alpha)-acetyl-L-alanyl-[ribosomal protein bS18] + CoA + H(+)</text>
        <dbReference type="Rhea" id="RHEA:43756"/>
        <dbReference type="Rhea" id="RHEA-COMP:10676"/>
        <dbReference type="Rhea" id="RHEA-COMP:10677"/>
        <dbReference type="ChEBI" id="CHEBI:15378"/>
        <dbReference type="ChEBI" id="CHEBI:57287"/>
        <dbReference type="ChEBI" id="CHEBI:57288"/>
        <dbReference type="ChEBI" id="CHEBI:64718"/>
        <dbReference type="ChEBI" id="CHEBI:83683"/>
        <dbReference type="EC" id="2.3.1.266"/>
    </reaction>
</comment>
<evidence type="ECO:0000259" key="2">
    <source>
        <dbReference type="PROSITE" id="PS51186"/>
    </source>
</evidence>
<dbReference type="InterPro" id="IPR016181">
    <property type="entry name" value="Acyl_CoA_acyltransferase"/>
</dbReference>
<dbReference type="EC" id="2.3.1.266" evidence="1"/>
<comment type="function">
    <text evidence="1">Acetylates the N-terminal alanine of ribosomal protein bS18.</text>
</comment>
<keyword evidence="3" id="KW-0689">Ribosomal protein</keyword>
<comment type="subcellular location">
    <subcellularLocation>
        <location evidence="1">Cytoplasm</location>
    </subcellularLocation>
</comment>
<accession>A0ABT0M4B3</accession>
<dbReference type="InterPro" id="IPR050276">
    <property type="entry name" value="MshD_Acetyltransferase"/>
</dbReference>
<dbReference type="InterPro" id="IPR000182">
    <property type="entry name" value="GNAT_dom"/>
</dbReference>
<evidence type="ECO:0000256" key="1">
    <source>
        <dbReference type="RuleBase" id="RU363094"/>
    </source>
</evidence>
<keyword evidence="3" id="KW-0808">Transferase</keyword>
<proteinExistence type="inferred from homology"/>
<organism evidence="3 4">
    <name type="scientific">Roseinatronobacter domitianus</name>
    <dbReference type="NCBI Taxonomy" id="2940293"/>
    <lineage>
        <taxon>Bacteria</taxon>
        <taxon>Pseudomonadati</taxon>
        <taxon>Pseudomonadota</taxon>
        <taxon>Alphaproteobacteria</taxon>
        <taxon>Rhodobacterales</taxon>
        <taxon>Paracoccaceae</taxon>
        <taxon>Roseinatronobacter</taxon>
    </lineage>
</organism>
<evidence type="ECO:0000313" key="4">
    <source>
        <dbReference type="Proteomes" id="UP001202550"/>
    </source>
</evidence>
<name>A0ABT0M4B3_9RHOB</name>
<dbReference type="Pfam" id="PF00583">
    <property type="entry name" value="Acetyltransf_1"/>
    <property type="match status" value="1"/>
</dbReference>
<comment type="caution">
    <text evidence="3">The sequence shown here is derived from an EMBL/GenBank/DDBJ whole genome shotgun (WGS) entry which is preliminary data.</text>
</comment>
<evidence type="ECO:0000313" key="3">
    <source>
        <dbReference type="EMBL" id="MCL1629134.1"/>
    </source>
</evidence>
<dbReference type="PROSITE" id="PS51186">
    <property type="entry name" value="GNAT"/>
    <property type="match status" value="1"/>
</dbReference>
<dbReference type="Gene3D" id="3.40.630.30">
    <property type="match status" value="1"/>
</dbReference>
<dbReference type="CDD" id="cd04301">
    <property type="entry name" value="NAT_SF"/>
    <property type="match status" value="1"/>
</dbReference>
<sequence>MTPNAIAALHAAAFPHEPWSAADFAAFLQDPTTLLVTHSHGFALLRIVLDEAEILTFAVDPAAQGQGHGGVILANALRQANAGGAARVFLEVAADNAPARALYARAGFVQTGLRKGYYAQSAAAPVDALLLERALS</sequence>
<reference evidence="3 4" key="1">
    <citation type="submission" date="2022-05" db="EMBL/GenBank/DDBJ databases">
        <title>Seasonal and diel survey of microbial diversity of the Tyrrhenian coast.</title>
        <authorList>
            <person name="Gattoni G."/>
            <person name="Corral P."/>
        </authorList>
    </citation>
    <scope>NUCLEOTIDE SEQUENCE [LARGE SCALE GENOMIC DNA]</scope>
    <source>
        <strain evidence="3 4">V10</strain>
    </source>
</reference>
<protein>
    <recommendedName>
        <fullName evidence="1">[Ribosomal protein bS18]-alanine N-acetyltransferase</fullName>
        <ecNumber evidence="1">2.3.1.266</ecNumber>
    </recommendedName>
</protein>
<keyword evidence="4" id="KW-1185">Reference proteome</keyword>
<dbReference type="NCBIfam" id="TIGR01575">
    <property type="entry name" value="rimI"/>
    <property type="match status" value="1"/>
</dbReference>